<evidence type="ECO:0000313" key="2">
    <source>
        <dbReference type="Proteomes" id="UP001055811"/>
    </source>
</evidence>
<name>A0ACB9EYY3_CICIN</name>
<dbReference type="Proteomes" id="UP001055811">
    <property type="component" value="Linkage Group LG03"/>
</dbReference>
<reference evidence="2" key="1">
    <citation type="journal article" date="2022" name="Mol. Ecol. Resour.">
        <title>The genomes of chicory, endive, great burdock and yacon provide insights into Asteraceae palaeo-polyploidization history and plant inulin production.</title>
        <authorList>
            <person name="Fan W."/>
            <person name="Wang S."/>
            <person name="Wang H."/>
            <person name="Wang A."/>
            <person name="Jiang F."/>
            <person name="Liu H."/>
            <person name="Zhao H."/>
            <person name="Xu D."/>
            <person name="Zhang Y."/>
        </authorList>
    </citation>
    <scope>NUCLEOTIDE SEQUENCE [LARGE SCALE GENOMIC DNA]</scope>
    <source>
        <strain evidence="2">cv. Punajuju</strain>
    </source>
</reference>
<reference evidence="1 2" key="2">
    <citation type="journal article" date="2022" name="Mol. Ecol. Resour.">
        <title>The genomes of chicory, endive, great burdock and yacon provide insights into Asteraceae paleo-polyploidization history and plant inulin production.</title>
        <authorList>
            <person name="Fan W."/>
            <person name="Wang S."/>
            <person name="Wang H."/>
            <person name="Wang A."/>
            <person name="Jiang F."/>
            <person name="Liu H."/>
            <person name="Zhao H."/>
            <person name="Xu D."/>
            <person name="Zhang Y."/>
        </authorList>
    </citation>
    <scope>NUCLEOTIDE SEQUENCE [LARGE SCALE GENOMIC DNA]</scope>
    <source>
        <strain evidence="2">cv. Punajuju</strain>
        <tissue evidence="1">Leaves</tissue>
    </source>
</reference>
<dbReference type="EMBL" id="CM042011">
    <property type="protein sequence ID" value="KAI3763900.1"/>
    <property type="molecule type" value="Genomic_DNA"/>
</dbReference>
<keyword evidence="2" id="KW-1185">Reference proteome</keyword>
<comment type="caution">
    <text evidence="1">The sequence shown here is derived from an EMBL/GenBank/DDBJ whole genome shotgun (WGS) entry which is preliminary data.</text>
</comment>
<proteinExistence type="predicted"/>
<sequence length="932" mass="103639">MSSSRVRNFRRRAEEDDNDDEDKEKTTTPATTTTISKKQQSKPATATPKPKKPSLLSFADDESTDFITPVARSRPSNPNKQPSSSRLSKPSPLSSSSTHKLTSAKDRNSAKERISSGSSLPSNVQPQAGVYTKEALLELQKNTKTLGSSTSRPRPPPSEPIIVLKGMVKPVINDSSKNSKEDDEESDRDETMSRLSSIGLGGKVGKGGNLDRGAIPDQAMIDAIRAKRERLRQSRAAAPDFIALDGGSNHGEAEGLSDEEPEFQGRIALIGEKTEAKKGVFEDVLVDVSKTTVRKENEVNASDDGIEDEEDEEDKMWEEEQFRKGLGKRMDEGVVVRGVSSSSIPTIVQNVHQKAVYPTVPVPSYPSINGGPSIGGSFGWSSGSDTLSISQQAELSKKALHESVKRLRETHGRTLAALTKTDENLSDSLTKVTALENAFTAADEKFIFMQQLRDYVSVICGLLQDKAPFIEELEYQMQKLHKERAEAIFERRLADSNDELMELEASVNAAMAVLNNGGMVDSAGIAAQAALTASQESRNLPAKLDEFGRDMNLQNRMDMKRRAESRQRRKAKSDSKRMDSDSSRLVEGESSTDESDSESTAYESNRDQLLQIAGQIFSDTDEKFSQLSLVKEKFEIWKKEYESSYRDAYMSLSIPAIFSPYVRLELLKWDPLHQDSDFVDMQWHELLFNYGLPEDESKVDPDDADVNLVPDLIEKIAIPILQHEIGYCWDMMSTKETKLAVSATNLVFRYVPLSSNAVGELVRVLRDRLSDGVTNLMVPTWNSKVLQAVPNAARFSAYRFGMSVRLMKNICLWNNILSTSIIEKLALDELLSGKILPHLRSIQSNIHDAITRSERIIASMSGVWTGSNVTGDRSPRLQPMVDYLVALGRTLEKRESSSGTTLARRLKKMLVELNEYDHARHINKTFNLKEAL</sequence>
<evidence type="ECO:0000313" key="1">
    <source>
        <dbReference type="EMBL" id="KAI3763900.1"/>
    </source>
</evidence>
<organism evidence="1 2">
    <name type="scientific">Cichorium intybus</name>
    <name type="common">Chicory</name>
    <dbReference type="NCBI Taxonomy" id="13427"/>
    <lineage>
        <taxon>Eukaryota</taxon>
        <taxon>Viridiplantae</taxon>
        <taxon>Streptophyta</taxon>
        <taxon>Embryophyta</taxon>
        <taxon>Tracheophyta</taxon>
        <taxon>Spermatophyta</taxon>
        <taxon>Magnoliopsida</taxon>
        <taxon>eudicotyledons</taxon>
        <taxon>Gunneridae</taxon>
        <taxon>Pentapetalae</taxon>
        <taxon>asterids</taxon>
        <taxon>campanulids</taxon>
        <taxon>Asterales</taxon>
        <taxon>Asteraceae</taxon>
        <taxon>Cichorioideae</taxon>
        <taxon>Cichorieae</taxon>
        <taxon>Cichoriinae</taxon>
        <taxon>Cichorium</taxon>
    </lineage>
</organism>
<gene>
    <name evidence="1" type="ORF">L2E82_13898</name>
</gene>
<accession>A0ACB9EYY3</accession>
<protein>
    <submittedName>
        <fullName evidence="1">Uncharacterized protein</fullName>
    </submittedName>
</protein>